<dbReference type="GO" id="GO:0005737">
    <property type="term" value="C:cytoplasm"/>
    <property type="evidence" value="ECO:0007669"/>
    <property type="project" value="UniProtKB-SubCell"/>
</dbReference>
<keyword evidence="5" id="KW-0819">tRNA processing</keyword>
<dbReference type="EMBL" id="JAHQIW010004047">
    <property type="protein sequence ID" value="KAJ1360959.1"/>
    <property type="molecule type" value="Genomic_DNA"/>
</dbReference>
<protein>
    <recommendedName>
        <fullName evidence="8">L antigen family member 3</fullName>
    </recommendedName>
</protein>
<evidence type="ECO:0000256" key="8">
    <source>
        <dbReference type="ARBA" id="ARBA00076355"/>
    </source>
</evidence>
<evidence type="ECO:0000256" key="6">
    <source>
        <dbReference type="ARBA" id="ARBA00023242"/>
    </source>
</evidence>
<evidence type="ECO:0000256" key="1">
    <source>
        <dbReference type="ARBA" id="ARBA00004123"/>
    </source>
</evidence>
<keyword evidence="6" id="KW-0539">Nucleus</keyword>
<comment type="caution">
    <text evidence="9">The sequence shown here is derived from an EMBL/GenBank/DDBJ whole genome shotgun (WGS) entry which is preliminary data.</text>
</comment>
<evidence type="ECO:0000256" key="7">
    <source>
        <dbReference type="ARBA" id="ARBA00053047"/>
    </source>
</evidence>
<comment type="function">
    <text evidence="7">Component of the EKC/KEOPS complex that is required for the formation of a threonylcarbamoyl group on adenosine at position 37 (t(6)A37) in tRNAs that read codons beginning with adenine. The complex is probably involved in the transfer of the threonylcarbamoyl moiety of threonylcarbamoyl-AMP (TC-AMP) to the N6 group of A37. LAGE3 functions as a dimerization module for the complex.</text>
</comment>
<comment type="subcellular location">
    <subcellularLocation>
        <location evidence="2">Cytoplasm</location>
    </subcellularLocation>
    <subcellularLocation>
        <location evidence="1">Nucleus</location>
    </subcellularLocation>
</comment>
<organism evidence="9 10">
    <name type="scientific">Parelaphostrongylus tenuis</name>
    <name type="common">Meningeal worm</name>
    <dbReference type="NCBI Taxonomy" id="148309"/>
    <lineage>
        <taxon>Eukaryota</taxon>
        <taxon>Metazoa</taxon>
        <taxon>Ecdysozoa</taxon>
        <taxon>Nematoda</taxon>
        <taxon>Chromadorea</taxon>
        <taxon>Rhabditida</taxon>
        <taxon>Rhabditina</taxon>
        <taxon>Rhabditomorpha</taxon>
        <taxon>Strongyloidea</taxon>
        <taxon>Metastrongylidae</taxon>
        <taxon>Parelaphostrongylus</taxon>
    </lineage>
</organism>
<proteinExistence type="inferred from homology"/>
<evidence type="ECO:0000313" key="9">
    <source>
        <dbReference type="EMBL" id="KAJ1360959.1"/>
    </source>
</evidence>
<evidence type="ECO:0000256" key="4">
    <source>
        <dbReference type="ARBA" id="ARBA00022490"/>
    </source>
</evidence>
<accession>A0AAD5N9F5</accession>
<dbReference type="Gene3D" id="3.30.310.50">
    <property type="entry name" value="Alpha-D-phosphohexomutase, C-terminal domain"/>
    <property type="match status" value="1"/>
</dbReference>
<keyword evidence="4" id="KW-0963">Cytoplasm</keyword>
<evidence type="ECO:0000256" key="2">
    <source>
        <dbReference type="ARBA" id="ARBA00004496"/>
    </source>
</evidence>
<dbReference type="GO" id="GO:0070525">
    <property type="term" value="P:tRNA threonylcarbamoyladenosine metabolic process"/>
    <property type="evidence" value="ECO:0007669"/>
    <property type="project" value="TreeGrafter"/>
</dbReference>
<reference evidence="9" key="1">
    <citation type="submission" date="2021-06" db="EMBL/GenBank/DDBJ databases">
        <title>Parelaphostrongylus tenuis whole genome reference sequence.</title>
        <authorList>
            <person name="Garwood T.J."/>
            <person name="Larsen P.A."/>
            <person name="Fountain-Jones N.M."/>
            <person name="Garbe J.R."/>
            <person name="Macchietto M.G."/>
            <person name="Kania S.A."/>
            <person name="Gerhold R.W."/>
            <person name="Richards J.E."/>
            <person name="Wolf T.M."/>
        </authorList>
    </citation>
    <scope>NUCLEOTIDE SEQUENCE</scope>
    <source>
        <strain evidence="9">MNPRO001-30</strain>
        <tissue evidence="9">Meninges</tissue>
    </source>
</reference>
<sequence>MRHSAAIKLDLESEDTAEKVCRVLRVDKEPSRSTAVREFYVDGCHLHIELTSSDTKSLRKSLLNTLEMCDLAKATVDLARSRKWIDVKELEAKKPKMNCAE</sequence>
<name>A0AAD5N9F5_PARTN</name>
<evidence type="ECO:0000256" key="5">
    <source>
        <dbReference type="ARBA" id="ARBA00022694"/>
    </source>
</evidence>
<dbReference type="PANTHER" id="PTHR31283">
    <property type="entry name" value="EKC/KEOPS COMPLEX SUBUNIT PCC1 FAMILY MEMBER"/>
    <property type="match status" value="1"/>
</dbReference>
<dbReference type="PANTHER" id="PTHR31283:SF5">
    <property type="entry name" value="EKC_KEOPS COMPLEX SUBUNIT LAGE3"/>
    <property type="match status" value="1"/>
</dbReference>
<dbReference type="Proteomes" id="UP001196413">
    <property type="component" value="Unassembled WGS sequence"/>
</dbReference>
<gene>
    <name evidence="9" type="ORF">KIN20_020095</name>
</gene>
<dbReference type="Pfam" id="PF09341">
    <property type="entry name" value="Pcc1"/>
    <property type="match status" value="1"/>
</dbReference>
<evidence type="ECO:0000256" key="3">
    <source>
        <dbReference type="ARBA" id="ARBA00007073"/>
    </source>
</evidence>
<dbReference type="FunFam" id="3.30.310.50:FF:000005">
    <property type="entry name" value="L antigen family member 3"/>
    <property type="match status" value="1"/>
</dbReference>
<dbReference type="AlphaFoldDB" id="A0AAD5N9F5"/>
<comment type="similarity">
    <text evidence="3">Belongs to the CTAG/PCC1 family.</text>
</comment>
<dbReference type="GO" id="GO:0008033">
    <property type="term" value="P:tRNA processing"/>
    <property type="evidence" value="ECO:0007669"/>
    <property type="project" value="UniProtKB-KW"/>
</dbReference>
<keyword evidence="10" id="KW-1185">Reference proteome</keyword>
<evidence type="ECO:0000313" key="10">
    <source>
        <dbReference type="Proteomes" id="UP001196413"/>
    </source>
</evidence>
<dbReference type="GO" id="GO:0000408">
    <property type="term" value="C:EKC/KEOPS complex"/>
    <property type="evidence" value="ECO:0007669"/>
    <property type="project" value="TreeGrafter"/>
</dbReference>
<dbReference type="InterPro" id="IPR015419">
    <property type="entry name" value="CTAG/Pcc1"/>
</dbReference>
<dbReference type="GO" id="GO:0005634">
    <property type="term" value="C:nucleus"/>
    <property type="evidence" value="ECO:0007669"/>
    <property type="project" value="UniProtKB-SubCell"/>
</dbReference>